<dbReference type="PROSITE" id="PS00583">
    <property type="entry name" value="PFKB_KINASES_1"/>
    <property type="match status" value="1"/>
</dbReference>
<comment type="catalytic activity">
    <reaction evidence="7">
        <text>D-tagatofuranose 6-phosphate + ATP = D-tagatofuranose 1,6-bisphosphate + ADP + H(+)</text>
        <dbReference type="Rhea" id="RHEA:12420"/>
        <dbReference type="ChEBI" id="CHEBI:15378"/>
        <dbReference type="ChEBI" id="CHEBI:30616"/>
        <dbReference type="ChEBI" id="CHEBI:58694"/>
        <dbReference type="ChEBI" id="CHEBI:58695"/>
        <dbReference type="ChEBI" id="CHEBI:456216"/>
        <dbReference type="EC" id="2.7.1.144"/>
    </reaction>
</comment>
<organism evidence="10 11">
    <name type="scientific">Caryophanon tenue</name>
    <dbReference type="NCBI Taxonomy" id="33978"/>
    <lineage>
        <taxon>Bacteria</taxon>
        <taxon>Bacillati</taxon>
        <taxon>Bacillota</taxon>
        <taxon>Bacilli</taxon>
        <taxon>Bacillales</taxon>
        <taxon>Caryophanaceae</taxon>
        <taxon>Caryophanon</taxon>
    </lineage>
</organism>
<comment type="similarity">
    <text evidence="7">Belongs to the carbohydrate kinase PfkB family. LacC subfamily.</text>
</comment>
<evidence type="ECO:0000256" key="8">
    <source>
        <dbReference type="RuleBase" id="RU369061"/>
    </source>
</evidence>
<dbReference type="STRING" id="33978.A6M13_14400"/>
<dbReference type="PIRSF" id="PIRSF000535">
    <property type="entry name" value="1PFK/6PFK/LacC"/>
    <property type="match status" value="1"/>
</dbReference>
<accession>A0A1C0YD16</accession>
<dbReference type="InterPro" id="IPR022463">
    <property type="entry name" value="1-PFruKinase"/>
</dbReference>
<dbReference type="GO" id="GO:0005524">
    <property type="term" value="F:ATP binding"/>
    <property type="evidence" value="ECO:0007669"/>
    <property type="project" value="UniProtKB-UniRule"/>
</dbReference>
<evidence type="ECO:0000256" key="3">
    <source>
        <dbReference type="ARBA" id="ARBA00022741"/>
    </source>
</evidence>
<sequence>MIYTCTFSPAIDYMAYVDTFSVGTLNRAHDVHYLPGGKGINVSRVLQACGQPSTALGFIGGFTGQYLQQLLHDQHIETAFIETDEITRINVKVKATLETELNGPSPIVHPHMLEALCAQLATLQEGDWFILSGTVPEGVAIETLLTTVAATKAHIVADTSGQLLHRVLPYKPVFVKPNIHELAELFQARIHTADEAIPYAKRLLEKGAQHVIVSLGADGALFVAADEVYHASAPTGEVINSVGAGDSVVAATIAHYLKTRNWQQAFAFGVAAGSATAFQVDLCTYEDIQALQPFVQLTKR</sequence>
<dbReference type="GO" id="GO:0008662">
    <property type="term" value="F:1-phosphofructokinase activity"/>
    <property type="evidence" value="ECO:0007669"/>
    <property type="project" value="UniProtKB-UniRule"/>
</dbReference>
<protein>
    <recommendedName>
        <fullName evidence="7">Tagatose-6-phosphate kinase</fullName>
        <ecNumber evidence="7">2.7.1.144</ecNumber>
    </recommendedName>
</protein>
<dbReference type="UniPathway" id="UPA00704">
    <property type="reaction ID" value="UER00715"/>
</dbReference>
<comment type="pathway">
    <text evidence="7">Carbohydrate metabolism; D-tagatose 6-phosphate degradation; D-glyceraldehyde 3-phosphate and glycerone phosphate from D-tagatose 6-phosphate: step 1/2.</text>
</comment>
<dbReference type="GO" id="GO:0005988">
    <property type="term" value="P:lactose metabolic process"/>
    <property type="evidence" value="ECO:0007669"/>
    <property type="project" value="UniProtKB-KW"/>
</dbReference>
<feature type="domain" description="Carbohydrate kinase PfkB" evidence="9">
    <location>
        <begin position="11"/>
        <end position="279"/>
    </location>
</feature>
<dbReference type="NCBIfam" id="TIGR03168">
    <property type="entry name" value="1-PFK"/>
    <property type="match status" value="1"/>
</dbReference>
<gene>
    <name evidence="10" type="ORF">A6M13_14400</name>
</gene>
<evidence type="ECO:0000256" key="6">
    <source>
        <dbReference type="ARBA" id="ARBA00047745"/>
    </source>
</evidence>
<dbReference type="Gene3D" id="3.40.1190.20">
    <property type="match status" value="1"/>
</dbReference>
<comment type="function">
    <text evidence="8">Catalyzes the ATP-dependent phosphorylation of fructose-l-phosphate to fructose-l,6-bisphosphate.</text>
</comment>
<evidence type="ECO:0000259" key="9">
    <source>
        <dbReference type="Pfam" id="PF00294"/>
    </source>
</evidence>
<dbReference type="GO" id="GO:0009024">
    <property type="term" value="F:tagatose-6-phosphate kinase activity"/>
    <property type="evidence" value="ECO:0007669"/>
    <property type="project" value="UniProtKB-EC"/>
</dbReference>
<dbReference type="InterPro" id="IPR011611">
    <property type="entry name" value="PfkB_dom"/>
</dbReference>
<comment type="catalytic activity">
    <reaction evidence="6 8">
        <text>beta-D-fructose 1-phosphate + ATP = beta-D-fructose 1,6-bisphosphate + ADP + H(+)</text>
        <dbReference type="Rhea" id="RHEA:14213"/>
        <dbReference type="ChEBI" id="CHEBI:15378"/>
        <dbReference type="ChEBI" id="CHEBI:30616"/>
        <dbReference type="ChEBI" id="CHEBI:32966"/>
        <dbReference type="ChEBI" id="CHEBI:138881"/>
        <dbReference type="ChEBI" id="CHEBI:456216"/>
        <dbReference type="EC" id="2.7.1.56"/>
    </reaction>
</comment>
<keyword evidence="4 8" id="KW-0418">Kinase</keyword>
<dbReference type="SUPFAM" id="SSF53613">
    <property type="entry name" value="Ribokinase-like"/>
    <property type="match status" value="1"/>
</dbReference>
<dbReference type="EC" id="2.7.1.144" evidence="7"/>
<dbReference type="InterPro" id="IPR017583">
    <property type="entry name" value="Tagatose/fructose_Pkinase"/>
</dbReference>
<evidence type="ECO:0000256" key="4">
    <source>
        <dbReference type="ARBA" id="ARBA00022777"/>
    </source>
</evidence>
<proteinExistence type="inferred from homology"/>
<keyword evidence="3 7" id="KW-0547">Nucleotide-binding</keyword>
<keyword evidence="7" id="KW-0423">Lactose metabolism</keyword>
<dbReference type="RefSeq" id="WP_066545350.1">
    <property type="nucleotide sequence ID" value="NZ_MASJ01000017.1"/>
</dbReference>
<dbReference type="GO" id="GO:0016052">
    <property type="term" value="P:carbohydrate catabolic process"/>
    <property type="evidence" value="ECO:0007669"/>
    <property type="project" value="UniProtKB-ARBA"/>
</dbReference>
<evidence type="ECO:0000256" key="2">
    <source>
        <dbReference type="ARBA" id="ARBA00022679"/>
    </source>
</evidence>
<dbReference type="GO" id="GO:0005829">
    <property type="term" value="C:cytosol"/>
    <property type="evidence" value="ECO:0007669"/>
    <property type="project" value="TreeGrafter"/>
</dbReference>
<dbReference type="GO" id="GO:2001059">
    <property type="term" value="P:D-tagatose 6-phosphate catabolic process"/>
    <property type="evidence" value="ECO:0007669"/>
    <property type="project" value="UniProtKB-UniPathway"/>
</dbReference>
<dbReference type="EMBL" id="MASJ01000017">
    <property type="protein sequence ID" value="OCS85068.1"/>
    <property type="molecule type" value="Genomic_DNA"/>
</dbReference>
<keyword evidence="5 7" id="KW-0067">ATP-binding</keyword>
<dbReference type="OrthoDB" id="9801219at2"/>
<dbReference type="InterPro" id="IPR029056">
    <property type="entry name" value="Ribokinase-like"/>
</dbReference>
<dbReference type="AlphaFoldDB" id="A0A1C0YD16"/>
<evidence type="ECO:0000313" key="11">
    <source>
        <dbReference type="Proteomes" id="UP000093199"/>
    </source>
</evidence>
<dbReference type="PANTHER" id="PTHR46566:SF1">
    <property type="entry name" value="1-PHOSPHOFRUCTOKINASE"/>
    <property type="match status" value="1"/>
</dbReference>
<evidence type="ECO:0000256" key="5">
    <source>
        <dbReference type="ARBA" id="ARBA00022840"/>
    </source>
</evidence>
<dbReference type="FunFam" id="3.40.1190.20:FF:000001">
    <property type="entry name" value="Phosphofructokinase"/>
    <property type="match status" value="1"/>
</dbReference>
<name>A0A1C0YD16_9BACL</name>
<comment type="caution">
    <text evidence="10">The sequence shown here is derived from an EMBL/GenBank/DDBJ whole genome shotgun (WGS) entry which is preliminary data.</text>
</comment>
<comment type="similarity">
    <text evidence="1">Belongs to the carbohydrate kinase pfkB family.</text>
</comment>
<dbReference type="Proteomes" id="UP000093199">
    <property type="component" value="Unassembled WGS sequence"/>
</dbReference>
<evidence type="ECO:0000256" key="1">
    <source>
        <dbReference type="ARBA" id="ARBA00005380"/>
    </source>
</evidence>
<evidence type="ECO:0000313" key="10">
    <source>
        <dbReference type="EMBL" id="OCS85068.1"/>
    </source>
</evidence>
<dbReference type="Pfam" id="PF00294">
    <property type="entry name" value="PfkB"/>
    <property type="match status" value="1"/>
</dbReference>
<dbReference type="InterPro" id="IPR002173">
    <property type="entry name" value="Carboh/pur_kinase_PfkB_CS"/>
</dbReference>
<reference evidence="10 11" key="1">
    <citation type="submission" date="2016-07" db="EMBL/GenBank/DDBJ databases">
        <title>Caryophanon tenue genome sequencing.</title>
        <authorList>
            <person name="Verma A."/>
            <person name="Pal Y."/>
            <person name="Krishnamurthi S."/>
        </authorList>
    </citation>
    <scope>NUCLEOTIDE SEQUENCE [LARGE SCALE GENOMIC DNA]</scope>
    <source>
        <strain evidence="10 11">DSM 14152</strain>
    </source>
</reference>
<dbReference type="NCBIfam" id="TIGR03828">
    <property type="entry name" value="pfkB"/>
    <property type="match status" value="1"/>
</dbReference>
<dbReference type="GO" id="GO:0044281">
    <property type="term" value="P:small molecule metabolic process"/>
    <property type="evidence" value="ECO:0007669"/>
    <property type="project" value="UniProtKB-ARBA"/>
</dbReference>
<keyword evidence="2 7" id="KW-0808">Transferase</keyword>
<dbReference type="PANTHER" id="PTHR46566">
    <property type="entry name" value="1-PHOSPHOFRUCTOKINASE-RELATED"/>
    <property type="match status" value="1"/>
</dbReference>
<evidence type="ECO:0000256" key="7">
    <source>
        <dbReference type="PIRNR" id="PIRNR000535"/>
    </source>
</evidence>
<dbReference type="CDD" id="cd01164">
    <property type="entry name" value="FruK_PfkB_like"/>
    <property type="match status" value="1"/>
</dbReference>
<keyword evidence="11" id="KW-1185">Reference proteome</keyword>